<dbReference type="EMBL" id="JACHFR010000001">
    <property type="protein sequence ID" value="MBB5218245.1"/>
    <property type="molecule type" value="Genomic_DNA"/>
</dbReference>
<evidence type="ECO:0000313" key="3">
    <source>
        <dbReference type="EMBL" id="QOS40052.1"/>
    </source>
</evidence>
<dbReference type="Proteomes" id="UP000578697">
    <property type="component" value="Unassembled WGS sequence"/>
</dbReference>
<dbReference type="EMBL" id="CP031517">
    <property type="protein sequence ID" value="QOS40052.1"/>
    <property type="molecule type" value="Genomic_DNA"/>
</dbReference>
<dbReference type="Gene3D" id="1.10.1200.10">
    <property type="entry name" value="ACP-like"/>
    <property type="match status" value="1"/>
</dbReference>
<evidence type="ECO:0000313" key="2">
    <source>
        <dbReference type="EMBL" id="MBB5218245.1"/>
    </source>
</evidence>
<feature type="domain" description="Carrier" evidence="1">
    <location>
        <begin position="1"/>
        <end position="73"/>
    </location>
</feature>
<dbReference type="KEGG" id="trc:DYE49_06125"/>
<name>A0A840SBT0_9SPIR</name>
<reference evidence="3 5" key="1">
    <citation type="submission" date="2018-08" db="EMBL/GenBank/DDBJ databases">
        <title>The first complete genome of Treponema rectale (CHPAT), a commensal spirochete of the bovine rectum.</title>
        <authorList>
            <person name="Staton G.J."/>
            <person name="Clegg S.R."/>
            <person name="Carter S.D."/>
            <person name="Radford A.D."/>
            <person name="Darby A."/>
            <person name="Hall N."/>
            <person name="Birtles R.J."/>
            <person name="Evans N.J."/>
        </authorList>
    </citation>
    <scope>NUCLEOTIDE SEQUENCE [LARGE SCALE GENOMIC DNA]</scope>
    <source>
        <strain evidence="3 5">CHPA</strain>
    </source>
</reference>
<organism evidence="2 4">
    <name type="scientific">Treponema rectale</name>
    <dbReference type="NCBI Taxonomy" id="744512"/>
    <lineage>
        <taxon>Bacteria</taxon>
        <taxon>Pseudomonadati</taxon>
        <taxon>Spirochaetota</taxon>
        <taxon>Spirochaetia</taxon>
        <taxon>Spirochaetales</taxon>
        <taxon>Treponemataceae</taxon>
        <taxon>Treponema</taxon>
    </lineage>
</organism>
<evidence type="ECO:0000313" key="5">
    <source>
        <dbReference type="Proteomes" id="UP000593591"/>
    </source>
</evidence>
<dbReference type="InterPro" id="IPR036736">
    <property type="entry name" value="ACP-like_sf"/>
</dbReference>
<reference evidence="2 4" key="2">
    <citation type="submission" date="2020-08" db="EMBL/GenBank/DDBJ databases">
        <title>Genomic Encyclopedia of Type Strains, Phase IV (KMG-IV): sequencing the most valuable type-strain genomes for metagenomic binning, comparative biology and taxonomic classification.</title>
        <authorList>
            <person name="Goeker M."/>
        </authorList>
    </citation>
    <scope>NUCLEOTIDE SEQUENCE [LARGE SCALE GENOMIC DNA]</scope>
    <source>
        <strain evidence="2 4">DSM 103679</strain>
    </source>
</reference>
<proteinExistence type="predicted"/>
<gene>
    <name evidence="3" type="ORF">DYE49_06125</name>
    <name evidence="2" type="ORF">HNP77_000589</name>
</gene>
<dbReference type="Pfam" id="PF00550">
    <property type="entry name" value="PP-binding"/>
    <property type="match status" value="1"/>
</dbReference>
<dbReference type="AlphaFoldDB" id="A0A840SBT0"/>
<accession>A0A840SBT0</accession>
<dbReference type="InterPro" id="IPR009081">
    <property type="entry name" value="PP-bd_ACP"/>
</dbReference>
<evidence type="ECO:0000259" key="1">
    <source>
        <dbReference type="PROSITE" id="PS50075"/>
    </source>
</evidence>
<sequence length="73" mass="8412">MDELMDILKELKPDVDFENEKGLIDNAVLDSFDIVELINRLKETFDIDITPAEIVPENFNSAESLWAMVEKLQ</sequence>
<dbReference type="PROSITE" id="PS50075">
    <property type="entry name" value="CARRIER"/>
    <property type="match status" value="1"/>
</dbReference>
<evidence type="ECO:0000313" key="4">
    <source>
        <dbReference type="Proteomes" id="UP000578697"/>
    </source>
</evidence>
<keyword evidence="4" id="KW-1185">Reference proteome</keyword>
<dbReference type="SUPFAM" id="SSF47336">
    <property type="entry name" value="ACP-like"/>
    <property type="match status" value="1"/>
</dbReference>
<dbReference type="RefSeq" id="WP_184651669.1">
    <property type="nucleotide sequence ID" value="NZ_JACHFR010000001.1"/>
</dbReference>
<protein>
    <submittedName>
        <fullName evidence="2">Acyl carrier protein</fullName>
    </submittedName>
</protein>
<dbReference type="Proteomes" id="UP000593591">
    <property type="component" value="Chromosome"/>
</dbReference>